<dbReference type="InterPro" id="IPR037079">
    <property type="entry name" value="AF2212/PG0164-like_sf"/>
</dbReference>
<dbReference type="Pfam" id="PF13376">
    <property type="entry name" value="OmdA"/>
    <property type="match status" value="1"/>
</dbReference>
<dbReference type="Proteomes" id="UP000003299">
    <property type="component" value="Unassembled WGS sequence"/>
</dbReference>
<dbReference type="SUPFAM" id="SSF141694">
    <property type="entry name" value="AF2212/PG0164-like"/>
    <property type="match status" value="1"/>
</dbReference>
<protein>
    <recommendedName>
        <fullName evidence="3">Bacteriocin-protection, YdeI or OmpD-Associated</fullName>
    </recommendedName>
</protein>
<reference evidence="1 2" key="1">
    <citation type="journal article" date="2011" name="BMC Genomics">
        <title>Comparative genomics reveals diversity among xanthomonads infecting tomato and pepper.</title>
        <authorList>
            <person name="Potnis N."/>
            <person name="Krasileva K."/>
            <person name="Chow V."/>
            <person name="Almeida N.F."/>
            <person name="Patil P.B."/>
            <person name="Ryan R.P."/>
            <person name="Sharlach M."/>
            <person name="Behlau F."/>
            <person name="Dow J.M."/>
            <person name="Momol M.T."/>
            <person name="White F.F."/>
            <person name="Preston J.F."/>
            <person name="Vinatzer B.A."/>
            <person name="Koebnik R."/>
            <person name="Setubal J.C."/>
            <person name="Norman D.J."/>
            <person name="Staskawicz B.J."/>
            <person name="Jones J.B."/>
        </authorList>
    </citation>
    <scope>NUCLEOTIDE SEQUENCE [LARGE SCALE GENOMIC DNA]</scope>
    <source>
        <strain evidence="1 2">ATCC 35937</strain>
    </source>
</reference>
<organism evidence="1 2">
    <name type="scientific">Xanthomonas vesicatoria ATCC 35937</name>
    <dbReference type="NCBI Taxonomy" id="925775"/>
    <lineage>
        <taxon>Bacteria</taxon>
        <taxon>Pseudomonadati</taxon>
        <taxon>Pseudomonadota</taxon>
        <taxon>Gammaproteobacteria</taxon>
        <taxon>Lysobacterales</taxon>
        <taxon>Lysobacteraceae</taxon>
        <taxon>Xanthomonas</taxon>
    </lineage>
</organism>
<accession>F0BJH3</accession>
<dbReference type="AlphaFoldDB" id="F0BJH3"/>
<dbReference type="Pfam" id="PF08922">
    <property type="entry name" value="DUF1905"/>
    <property type="match status" value="1"/>
</dbReference>
<dbReference type="eggNOG" id="COG4430">
    <property type="taxonomic scope" value="Bacteria"/>
</dbReference>
<evidence type="ECO:0000313" key="2">
    <source>
        <dbReference type="Proteomes" id="UP000003299"/>
    </source>
</evidence>
<dbReference type="EMBL" id="AEQV01000217">
    <property type="protein sequence ID" value="EGD07397.1"/>
    <property type="molecule type" value="Genomic_DNA"/>
</dbReference>
<dbReference type="InterPro" id="IPR015018">
    <property type="entry name" value="DUF1905"/>
</dbReference>
<proteinExistence type="predicted"/>
<sequence length="199" mass="21147">MAAVIARRLAGAIVRAMAKPTVTIRCKAALLQPAVPADATWLFVQLPAAASDKLPTRSMVTVEGTFAGHPVQATLQPDGQGGHWLKVDRALQRAAGVAAGERAALELAPVAEEPEPQVPDDLHAALSAHPHARATWDDITAVARRDWIFWIVSGKKAETRVKRIATACDMLASGKRRACCFDRSGMYSKSLAAPTPKAG</sequence>
<gene>
    <name evidence="1" type="ORF">XVE_4433</name>
</gene>
<evidence type="ECO:0008006" key="3">
    <source>
        <dbReference type="Google" id="ProtNLM"/>
    </source>
</evidence>
<evidence type="ECO:0000313" key="1">
    <source>
        <dbReference type="EMBL" id="EGD07397.1"/>
    </source>
</evidence>
<name>F0BJH3_9XANT</name>
<dbReference type="Gene3D" id="2.40.30.100">
    <property type="entry name" value="AF2212/PG0164-like"/>
    <property type="match status" value="1"/>
</dbReference>
<comment type="caution">
    <text evidence="1">The sequence shown here is derived from an EMBL/GenBank/DDBJ whole genome shotgun (WGS) entry which is preliminary data.</text>
</comment>